<keyword evidence="3" id="KW-1185">Reference proteome</keyword>
<dbReference type="OrthoDB" id="4525710at2759"/>
<dbReference type="GO" id="GO:0005634">
    <property type="term" value="C:nucleus"/>
    <property type="evidence" value="ECO:0007669"/>
    <property type="project" value="TreeGrafter"/>
</dbReference>
<dbReference type="GO" id="GO:0003700">
    <property type="term" value="F:DNA-binding transcription factor activity"/>
    <property type="evidence" value="ECO:0007669"/>
    <property type="project" value="TreeGrafter"/>
</dbReference>
<proteinExistence type="predicted"/>
<evidence type="ECO:0008006" key="4">
    <source>
        <dbReference type="Google" id="ProtNLM"/>
    </source>
</evidence>
<comment type="caution">
    <text evidence="2">The sequence shown here is derived from an EMBL/GenBank/DDBJ whole genome shotgun (WGS) entry which is preliminary data.</text>
</comment>
<dbReference type="EMBL" id="JAGMUV010000009">
    <property type="protein sequence ID" value="KAH7143570.1"/>
    <property type="molecule type" value="Genomic_DNA"/>
</dbReference>
<dbReference type="AlphaFoldDB" id="A0A9P9ESF1"/>
<gene>
    <name evidence="2" type="ORF">EDB81DRAFT_652709</name>
</gene>
<reference evidence="2" key="1">
    <citation type="journal article" date="2021" name="Nat. Commun.">
        <title>Genetic determinants of endophytism in the Arabidopsis root mycobiome.</title>
        <authorList>
            <person name="Mesny F."/>
            <person name="Miyauchi S."/>
            <person name="Thiergart T."/>
            <person name="Pickel B."/>
            <person name="Atanasova L."/>
            <person name="Karlsson M."/>
            <person name="Huettel B."/>
            <person name="Barry K.W."/>
            <person name="Haridas S."/>
            <person name="Chen C."/>
            <person name="Bauer D."/>
            <person name="Andreopoulos W."/>
            <person name="Pangilinan J."/>
            <person name="LaButti K."/>
            <person name="Riley R."/>
            <person name="Lipzen A."/>
            <person name="Clum A."/>
            <person name="Drula E."/>
            <person name="Henrissat B."/>
            <person name="Kohler A."/>
            <person name="Grigoriev I.V."/>
            <person name="Martin F.M."/>
            <person name="Hacquard S."/>
        </authorList>
    </citation>
    <scope>NUCLEOTIDE SEQUENCE</scope>
    <source>
        <strain evidence="2">MPI-CAGE-AT-0147</strain>
    </source>
</reference>
<evidence type="ECO:0000313" key="2">
    <source>
        <dbReference type="EMBL" id="KAH7143570.1"/>
    </source>
</evidence>
<dbReference type="GO" id="GO:0045944">
    <property type="term" value="P:positive regulation of transcription by RNA polymerase II"/>
    <property type="evidence" value="ECO:0007669"/>
    <property type="project" value="TreeGrafter"/>
</dbReference>
<dbReference type="PANTHER" id="PTHR37534:SF2">
    <property type="entry name" value="N-ACETYLTRANSFERASE DOMAIN-CONTAINING PROTEIN"/>
    <property type="match status" value="1"/>
</dbReference>
<dbReference type="GO" id="GO:0000976">
    <property type="term" value="F:transcription cis-regulatory region binding"/>
    <property type="evidence" value="ECO:0007669"/>
    <property type="project" value="TreeGrafter"/>
</dbReference>
<dbReference type="PANTHER" id="PTHR37534">
    <property type="entry name" value="TRANSCRIPTIONAL ACTIVATOR PROTEIN UGA3"/>
    <property type="match status" value="1"/>
</dbReference>
<protein>
    <recommendedName>
        <fullName evidence="4">ARCA protein</fullName>
    </recommendedName>
</protein>
<keyword evidence="1" id="KW-0539">Nucleus</keyword>
<organism evidence="2 3">
    <name type="scientific">Dactylonectria macrodidyma</name>
    <dbReference type="NCBI Taxonomy" id="307937"/>
    <lineage>
        <taxon>Eukaryota</taxon>
        <taxon>Fungi</taxon>
        <taxon>Dikarya</taxon>
        <taxon>Ascomycota</taxon>
        <taxon>Pezizomycotina</taxon>
        <taxon>Sordariomycetes</taxon>
        <taxon>Hypocreomycetidae</taxon>
        <taxon>Hypocreales</taxon>
        <taxon>Nectriaceae</taxon>
        <taxon>Dactylonectria</taxon>
    </lineage>
</organism>
<evidence type="ECO:0000313" key="3">
    <source>
        <dbReference type="Proteomes" id="UP000738349"/>
    </source>
</evidence>
<name>A0A9P9ESF1_9HYPO</name>
<evidence type="ECO:0000256" key="1">
    <source>
        <dbReference type="ARBA" id="ARBA00023242"/>
    </source>
</evidence>
<sequence>MNTSPALFHSPSDHSRIDRPAQSFVSHSTLSPYSILQHSTPPDFHASRAPLNGAGKADLFRYYVTNIGPAFDAYDPNKYFTERVPSRATLSPPLLELILAVSAWHSNATKGEPQRSAKLDFDIEQLGSAGMDDDSLDVALLLHYFVLNMDDAASDSAVTQFNLSKTETSGLRSRPLGASHDDVLWARLRQEVFLAVLHQIPLTMDVSRPQLEHLTQGRDDRARANQMLVELLATVQYCFGDDKNTATYDRLLESSSTWMTTNPSSFTPVMTRRRQKNDVFPDIWLLNDCVAAGLQYFHLARILLVVHDPRVPRLGRAGQEAARLIDAQTQNDVEIICGIANSISEINPMHITACMAISVVGDRFTNTDQQHALLDMLVKTTNMYGLSTELA</sequence>
<accession>A0A9P9ESF1</accession>
<dbReference type="Proteomes" id="UP000738349">
    <property type="component" value="Unassembled WGS sequence"/>
</dbReference>